<gene>
    <name evidence="1" type="ORF">DdX_01900</name>
</gene>
<protein>
    <submittedName>
        <fullName evidence="1">Uncharacterized protein</fullName>
    </submittedName>
</protein>
<dbReference type="EMBL" id="JAKKPZ010000002">
    <property type="protein sequence ID" value="KAI1725249.1"/>
    <property type="molecule type" value="Genomic_DNA"/>
</dbReference>
<dbReference type="AlphaFoldDB" id="A0AAD4ND54"/>
<keyword evidence="2" id="KW-1185">Reference proteome</keyword>
<dbReference type="Proteomes" id="UP001201812">
    <property type="component" value="Unassembled WGS sequence"/>
</dbReference>
<accession>A0AAD4ND54</accession>
<evidence type="ECO:0000313" key="1">
    <source>
        <dbReference type="EMBL" id="KAI1725249.1"/>
    </source>
</evidence>
<evidence type="ECO:0000313" key="2">
    <source>
        <dbReference type="Proteomes" id="UP001201812"/>
    </source>
</evidence>
<proteinExistence type="predicted"/>
<sequence>MVDEINDIVLDMLEDYIIFLSYLREQCVQHKIKRFASKPQLWCNNARLFLEKLLLRDFDLRATRQS</sequence>
<reference evidence="1" key="1">
    <citation type="submission" date="2022-01" db="EMBL/GenBank/DDBJ databases">
        <title>Genome Sequence Resource for Two Populations of Ditylenchus destructor, the Migratory Endoparasitic Phytonematode.</title>
        <authorList>
            <person name="Zhang H."/>
            <person name="Lin R."/>
            <person name="Xie B."/>
        </authorList>
    </citation>
    <scope>NUCLEOTIDE SEQUENCE</scope>
    <source>
        <strain evidence="1">BazhouSP</strain>
    </source>
</reference>
<comment type="caution">
    <text evidence="1">The sequence shown here is derived from an EMBL/GenBank/DDBJ whole genome shotgun (WGS) entry which is preliminary data.</text>
</comment>
<organism evidence="1 2">
    <name type="scientific">Ditylenchus destructor</name>
    <dbReference type="NCBI Taxonomy" id="166010"/>
    <lineage>
        <taxon>Eukaryota</taxon>
        <taxon>Metazoa</taxon>
        <taxon>Ecdysozoa</taxon>
        <taxon>Nematoda</taxon>
        <taxon>Chromadorea</taxon>
        <taxon>Rhabditida</taxon>
        <taxon>Tylenchina</taxon>
        <taxon>Tylenchomorpha</taxon>
        <taxon>Sphaerularioidea</taxon>
        <taxon>Anguinidae</taxon>
        <taxon>Anguininae</taxon>
        <taxon>Ditylenchus</taxon>
    </lineage>
</organism>
<name>A0AAD4ND54_9BILA</name>